<gene>
    <name evidence="2" type="ORF">BK138_08415</name>
</gene>
<evidence type="ECO:0000313" key="2">
    <source>
        <dbReference type="EMBL" id="OMF59155.1"/>
    </source>
</evidence>
<dbReference type="Pfam" id="PF12728">
    <property type="entry name" value="HTH_17"/>
    <property type="match status" value="1"/>
</dbReference>
<dbReference type="NCBIfam" id="TIGR01764">
    <property type="entry name" value="excise"/>
    <property type="match status" value="1"/>
</dbReference>
<dbReference type="InterPro" id="IPR041657">
    <property type="entry name" value="HTH_17"/>
</dbReference>
<comment type="caution">
    <text evidence="2">The sequence shown here is derived from an EMBL/GenBank/DDBJ whole genome shotgun (WGS) entry which is preliminary data.</text>
</comment>
<accession>A0A1R1F540</accession>
<reference evidence="2 3" key="1">
    <citation type="submission" date="2016-11" db="EMBL/GenBank/DDBJ databases">
        <title>Paenibacillus species isolates.</title>
        <authorList>
            <person name="Beno S.M."/>
        </authorList>
    </citation>
    <scope>NUCLEOTIDE SEQUENCE [LARGE SCALE GENOMIC DNA]</scope>
    <source>
        <strain evidence="2 3">FSL R5-0378</strain>
    </source>
</reference>
<dbReference type="AlphaFoldDB" id="A0A1R1F540"/>
<dbReference type="InterPro" id="IPR010093">
    <property type="entry name" value="SinI_DNA-bd"/>
</dbReference>
<organism evidence="2 3">
    <name type="scientific">Paenibacillus rhizosphaerae</name>
    <dbReference type="NCBI Taxonomy" id="297318"/>
    <lineage>
        <taxon>Bacteria</taxon>
        <taxon>Bacillati</taxon>
        <taxon>Bacillota</taxon>
        <taxon>Bacilli</taxon>
        <taxon>Bacillales</taxon>
        <taxon>Paenibacillaceae</taxon>
        <taxon>Paenibacillus</taxon>
    </lineage>
</organism>
<dbReference type="EMBL" id="MRTP01000001">
    <property type="protein sequence ID" value="OMF59155.1"/>
    <property type="molecule type" value="Genomic_DNA"/>
</dbReference>
<dbReference type="Proteomes" id="UP000187172">
    <property type="component" value="Unassembled WGS sequence"/>
</dbReference>
<dbReference type="STRING" id="297318.BK138_08415"/>
<name>A0A1R1F540_9BACL</name>
<dbReference type="GO" id="GO:0003677">
    <property type="term" value="F:DNA binding"/>
    <property type="evidence" value="ECO:0007669"/>
    <property type="project" value="InterPro"/>
</dbReference>
<proteinExistence type="predicted"/>
<keyword evidence="3" id="KW-1185">Reference proteome</keyword>
<protein>
    <recommendedName>
        <fullName evidence="1">Helix-turn-helix domain-containing protein</fullName>
    </recommendedName>
</protein>
<evidence type="ECO:0000313" key="3">
    <source>
        <dbReference type="Proteomes" id="UP000187172"/>
    </source>
</evidence>
<feature type="domain" description="Helix-turn-helix" evidence="1">
    <location>
        <begin position="17"/>
        <end position="61"/>
    </location>
</feature>
<evidence type="ECO:0000259" key="1">
    <source>
        <dbReference type="Pfam" id="PF12728"/>
    </source>
</evidence>
<sequence>MTGNSWEHIPDVLRPIDIKEILNIGQTQAYDLIHSNQFHYIRIGRKYLIPKQSFIDWLEGNGNE</sequence>